<protein>
    <submittedName>
        <fullName evidence="3">Acyltransferase</fullName>
    </submittedName>
</protein>
<gene>
    <name evidence="3" type="ORF">PQO05_13235</name>
</gene>
<keyword evidence="1" id="KW-0472">Membrane</keyword>
<dbReference type="PANTHER" id="PTHR23028">
    <property type="entry name" value="ACETYLTRANSFERASE"/>
    <property type="match status" value="1"/>
</dbReference>
<evidence type="ECO:0000259" key="2">
    <source>
        <dbReference type="Pfam" id="PF01757"/>
    </source>
</evidence>
<dbReference type="EMBL" id="CP117167">
    <property type="protein sequence ID" value="WCT14900.1"/>
    <property type="molecule type" value="Genomic_DNA"/>
</dbReference>
<feature type="transmembrane region" description="Helical" evidence="1">
    <location>
        <begin position="109"/>
        <end position="128"/>
    </location>
</feature>
<keyword evidence="1" id="KW-1133">Transmembrane helix</keyword>
<evidence type="ECO:0000256" key="1">
    <source>
        <dbReference type="SAM" id="Phobius"/>
    </source>
</evidence>
<keyword evidence="4" id="KW-1185">Reference proteome</keyword>
<feature type="transmembrane region" description="Helical" evidence="1">
    <location>
        <begin position="298"/>
        <end position="317"/>
    </location>
</feature>
<evidence type="ECO:0000313" key="3">
    <source>
        <dbReference type="EMBL" id="WCT14900.1"/>
    </source>
</evidence>
<dbReference type="GO" id="GO:0016746">
    <property type="term" value="F:acyltransferase activity"/>
    <property type="evidence" value="ECO:0007669"/>
    <property type="project" value="UniProtKB-KW"/>
</dbReference>
<feature type="transmembrane region" description="Helical" evidence="1">
    <location>
        <begin position="68"/>
        <end position="88"/>
    </location>
</feature>
<dbReference type="InterPro" id="IPR002656">
    <property type="entry name" value="Acyl_transf_3_dom"/>
</dbReference>
<organism evidence="3 4">
    <name type="scientific">Mucilaginibacter jinjuensis</name>
    <dbReference type="NCBI Taxonomy" id="1176721"/>
    <lineage>
        <taxon>Bacteria</taxon>
        <taxon>Pseudomonadati</taxon>
        <taxon>Bacteroidota</taxon>
        <taxon>Sphingobacteriia</taxon>
        <taxon>Sphingobacteriales</taxon>
        <taxon>Sphingobacteriaceae</taxon>
        <taxon>Mucilaginibacter</taxon>
    </lineage>
</organism>
<feature type="transmembrane region" description="Helical" evidence="1">
    <location>
        <begin position="377"/>
        <end position="398"/>
    </location>
</feature>
<keyword evidence="3" id="KW-0808">Transferase</keyword>
<accession>A0ABY7TEF2</accession>
<proteinExistence type="predicted"/>
<dbReference type="InterPro" id="IPR050879">
    <property type="entry name" value="Acyltransferase_3"/>
</dbReference>
<feature type="domain" description="Acyltransferase 3" evidence="2">
    <location>
        <begin position="20"/>
        <end position="395"/>
    </location>
</feature>
<feature type="transmembrane region" description="Helical" evidence="1">
    <location>
        <begin position="229"/>
        <end position="248"/>
    </location>
</feature>
<dbReference type="Proteomes" id="UP001216139">
    <property type="component" value="Chromosome"/>
</dbReference>
<feature type="transmembrane region" description="Helical" evidence="1">
    <location>
        <begin position="168"/>
        <end position="189"/>
    </location>
</feature>
<keyword evidence="3" id="KW-0012">Acyltransferase</keyword>
<dbReference type="Pfam" id="PF01757">
    <property type="entry name" value="Acyl_transf_3"/>
    <property type="match status" value="1"/>
</dbReference>
<keyword evidence="1" id="KW-0812">Transmembrane</keyword>
<feature type="transmembrane region" description="Helical" evidence="1">
    <location>
        <begin position="338"/>
        <end position="357"/>
    </location>
</feature>
<feature type="transmembrane region" description="Helical" evidence="1">
    <location>
        <begin position="196"/>
        <end position="217"/>
    </location>
</feature>
<feature type="transmembrane region" description="Helical" evidence="1">
    <location>
        <begin position="269"/>
        <end position="286"/>
    </location>
</feature>
<dbReference type="PANTHER" id="PTHR23028:SF131">
    <property type="entry name" value="BLR2367 PROTEIN"/>
    <property type="match status" value="1"/>
</dbReference>
<dbReference type="RefSeq" id="WP_273633393.1">
    <property type="nucleotide sequence ID" value="NZ_CP117167.1"/>
</dbReference>
<reference evidence="3 4" key="1">
    <citation type="submission" date="2023-02" db="EMBL/GenBank/DDBJ databases">
        <title>Genome sequence of Mucilaginibacter jinjuensis strain KACC 16571.</title>
        <authorList>
            <person name="Kim S."/>
            <person name="Heo J."/>
            <person name="Kwon S.-W."/>
        </authorList>
    </citation>
    <scope>NUCLEOTIDE SEQUENCE [LARGE SCALE GENOMIC DNA]</scope>
    <source>
        <strain evidence="3 4">KACC 16571</strain>
    </source>
</reference>
<evidence type="ECO:0000313" key="4">
    <source>
        <dbReference type="Proteomes" id="UP001216139"/>
    </source>
</evidence>
<name>A0ABY7TEF2_9SPHI</name>
<sequence length="417" mass="47539">MPVPVQEIQTVPKTSNQHLLYLDSLRALAAIYVVIHHAVLHYYPSIKDLSEYQLTPTQSILFQFLKHGYYAVDLFIVLSGFSLMLSVIKNDYLIKGGYLKFIKRRIIRIIPPYYSAVLISLLLIWFFIKDKSGTQWDVCIPVSRVDIIRHILLIHDFYHSSFPRINDVLWSVAVEFRIYLFFPLLVYLWKKQGIMIALFTSVIISLAGSIALIYLSNGNTDINLTAPGVSPYIILFTTGMLAAEFSYSASDSTNYIKALYYNASFGKKILAPAIFLVLFILAKNLLKNVQSPNTDSIIKYLMDVLMGILFGFTLFFLSTTIQLNRNNHWVIKALSWKPLAWIGTFSYSLYLIHSPVLQLLSKYFLAPIEISTSTKSYLLIIIGTTSAIAIAYIFHVLFERPFMGLKNKPKIIPIISV</sequence>